<feature type="signal peptide" evidence="1">
    <location>
        <begin position="1"/>
        <end position="19"/>
    </location>
</feature>
<accession>A0A9P0K3T8</accession>
<feature type="chain" id="PRO_5040495974" description="ATP synthase F0 subunit 8" evidence="1">
    <location>
        <begin position="20"/>
        <end position="41"/>
    </location>
</feature>
<protein>
    <recommendedName>
        <fullName evidence="4">ATP synthase F0 subunit 8</fullName>
    </recommendedName>
</protein>
<keyword evidence="3" id="KW-1185">Reference proteome</keyword>
<dbReference type="AlphaFoldDB" id="A0A9P0K3T8"/>
<reference evidence="2" key="1">
    <citation type="submission" date="2022-03" db="EMBL/GenBank/DDBJ databases">
        <authorList>
            <person name="Sayadi A."/>
        </authorList>
    </citation>
    <scope>NUCLEOTIDE SEQUENCE</scope>
</reference>
<proteinExistence type="predicted"/>
<sequence>MDLIHWIVILFMCVRSLKKIPIKKTEWEYFVIKPSEQLRFH</sequence>
<dbReference type="OrthoDB" id="1112565at2759"/>
<gene>
    <name evidence="2" type="ORF">ACAOBT_LOCUS4991</name>
</gene>
<comment type="caution">
    <text evidence="2">The sequence shown here is derived from an EMBL/GenBank/DDBJ whole genome shotgun (WGS) entry which is preliminary data.</text>
</comment>
<dbReference type="Proteomes" id="UP001152888">
    <property type="component" value="Unassembled WGS sequence"/>
</dbReference>
<evidence type="ECO:0000256" key="1">
    <source>
        <dbReference type="SAM" id="SignalP"/>
    </source>
</evidence>
<evidence type="ECO:0000313" key="3">
    <source>
        <dbReference type="Proteomes" id="UP001152888"/>
    </source>
</evidence>
<evidence type="ECO:0008006" key="4">
    <source>
        <dbReference type="Google" id="ProtNLM"/>
    </source>
</evidence>
<evidence type="ECO:0000313" key="2">
    <source>
        <dbReference type="EMBL" id="CAH1963072.1"/>
    </source>
</evidence>
<organism evidence="2 3">
    <name type="scientific">Acanthoscelides obtectus</name>
    <name type="common">Bean weevil</name>
    <name type="synonym">Bruchus obtectus</name>
    <dbReference type="NCBI Taxonomy" id="200917"/>
    <lineage>
        <taxon>Eukaryota</taxon>
        <taxon>Metazoa</taxon>
        <taxon>Ecdysozoa</taxon>
        <taxon>Arthropoda</taxon>
        <taxon>Hexapoda</taxon>
        <taxon>Insecta</taxon>
        <taxon>Pterygota</taxon>
        <taxon>Neoptera</taxon>
        <taxon>Endopterygota</taxon>
        <taxon>Coleoptera</taxon>
        <taxon>Polyphaga</taxon>
        <taxon>Cucujiformia</taxon>
        <taxon>Chrysomeloidea</taxon>
        <taxon>Chrysomelidae</taxon>
        <taxon>Bruchinae</taxon>
        <taxon>Bruchini</taxon>
        <taxon>Acanthoscelides</taxon>
    </lineage>
</organism>
<keyword evidence="1" id="KW-0732">Signal</keyword>
<name>A0A9P0K3T8_ACAOB</name>
<dbReference type="EMBL" id="CAKOFQ010006705">
    <property type="protein sequence ID" value="CAH1963072.1"/>
    <property type="molecule type" value="Genomic_DNA"/>
</dbReference>